<dbReference type="Pfam" id="PF00474">
    <property type="entry name" value="SSF"/>
    <property type="match status" value="1"/>
</dbReference>
<feature type="transmembrane region" description="Helical" evidence="14">
    <location>
        <begin position="84"/>
        <end position="103"/>
    </location>
</feature>
<comment type="caution">
    <text evidence="15">The sequence shown here is derived from an EMBL/GenBank/DDBJ whole genome shotgun (WGS) entry which is preliminary data.</text>
</comment>
<evidence type="ECO:0000256" key="3">
    <source>
        <dbReference type="ARBA" id="ARBA00022448"/>
    </source>
</evidence>
<keyword evidence="16" id="KW-1185">Reference proteome</keyword>
<proteinExistence type="inferred from homology"/>
<reference evidence="15 16" key="1">
    <citation type="submission" date="2018-04" db="EMBL/GenBank/DDBJ databases">
        <title>Genomic Encyclopedia of Type Strains, Phase IV (KMG-IV): sequencing the most valuable type-strain genomes for metagenomic binning, comparative biology and taxonomic classification.</title>
        <authorList>
            <person name="Goeker M."/>
        </authorList>
    </citation>
    <scope>NUCLEOTIDE SEQUENCE [LARGE SCALE GENOMIC DNA]</scope>
    <source>
        <strain evidence="15 16">DSM 14823</strain>
    </source>
</reference>
<name>A0A2U1AGY6_9BACT</name>
<feature type="transmembrane region" description="Helical" evidence="14">
    <location>
        <begin position="385"/>
        <end position="406"/>
    </location>
</feature>
<evidence type="ECO:0000256" key="1">
    <source>
        <dbReference type="ARBA" id="ARBA00004651"/>
    </source>
</evidence>
<dbReference type="InterPro" id="IPR038377">
    <property type="entry name" value="Na/Glc_symporter_sf"/>
</dbReference>
<evidence type="ECO:0000256" key="7">
    <source>
        <dbReference type="ARBA" id="ARBA00022989"/>
    </source>
</evidence>
<comment type="subcellular location">
    <subcellularLocation>
        <location evidence="1">Cell membrane</location>
        <topology evidence="1">Multi-pass membrane protein</topology>
    </subcellularLocation>
</comment>
<comment type="similarity">
    <text evidence="2 13">Belongs to the sodium:solute symporter (SSF) (TC 2.A.21) family.</text>
</comment>
<dbReference type="RefSeq" id="WP_116885639.1">
    <property type="nucleotide sequence ID" value="NZ_CABMMC010000031.1"/>
</dbReference>
<sequence length="608" mass="64676">MLTEKLLAIDPVIIAVYLVVSLLLGIFGSRLLGMNNSKEDDYYLAGRKMPGWLNGMSVAATALNSDVAPLYCGIAVVTGLSGCWFFLSRFGMALLLAAILFAVRWRQMGIRTGPEFFHLRFGAGNKFARVYSSLTSVLIGMVPWIGAGLIGIHLVAAPIFGIDSKAVTLLIVLPLLTVYVWTSGLAGVLLTDALQGFVILAANLVMVGAVLWAFGGPSGLAEAVMSAAGPETGGAILSILPQAGNPVLSPLSIFAWMLIVSVGAGSAVGADGQRLFSCRSNREAAKVGIWGEVILFAMLLMLMLPAMGLLARHPEFYTASPSEREFAYGKMLSEFLPRGGVGLTVAALLAAVMSTISTHLNYGSQTLLNDVWRPLVGEPKPGREVWIGRLLMLGIAVLSVGVVFAADSLLGIAVVVLGVFGTSAAFGWAQWWYWRINFKGWCASVVAGPVVYLICGRLLPLIPWWAAEIARGPAEAQNMQLLQAVVALAVNTGIWLAVTVLTRPEDMEVLKEFYLRARPMGCWGPVRRALIAEGRLPEEPAPSLILPGVGVAAVGFAMIAAGVLTASTLYVGKYLEAALCGAACLVAGVIFKMIFNRYISRLTVSRES</sequence>
<evidence type="ECO:0000313" key="16">
    <source>
        <dbReference type="Proteomes" id="UP000245959"/>
    </source>
</evidence>
<evidence type="ECO:0000256" key="6">
    <source>
        <dbReference type="ARBA" id="ARBA00022847"/>
    </source>
</evidence>
<evidence type="ECO:0000256" key="9">
    <source>
        <dbReference type="ARBA" id="ARBA00023065"/>
    </source>
</evidence>
<feature type="transmembrane region" description="Helical" evidence="14">
    <location>
        <begin position="289"/>
        <end position="311"/>
    </location>
</feature>
<dbReference type="EMBL" id="QEKH01000039">
    <property type="protein sequence ID" value="PVY35639.1"/>
    <property type="molecule type" value="Genomic_DNA"/>
</dbReference>
<evidence type="ECO:0000256" key="4">
    <source>
        <dbReference type="ARBA" id="ARBA00022475"/>
    </source>
</evidence>
<dbReference type="InterPro" id="IPR001734">
    <property type="entry name" value="Na/solute_symporter"/>
</dbReference>
<dbReference type="PANTHER" id="PTHR48086">
    <property type="entry name" value="SODIUM/PROLINE SYMPORTER-RELATED"/>
    <property type="match status" value="1"/>
</dbReference>
<feature type="transmembrane region" description="Helical" evidence="14">
    <location>
        <begin position="341"/>
        <end position="364"/>
    </location>
</feature>
<feature type="transmembrane region" description="Helical" evidence="14">
    <location>
        <begin position="137"/>
        <end position="160"/>
    </location>
</feature>
<dbReference type="GO" id="GO:0015293">
    <property type="term" value="F:symporter activity"/>
    <property type="evidence" value="ECO:0007669"/>
    <property type="project" value="UniProtKB-KW"/>
</dbReference>
<dbReference type="Gene3D" id="1.20.1730.10">
    <property type="entry name" value="Sodium/glucose cotransporter"/>
    <property type="match status" value="1"/>
</dbReference>
<feature type="transmembrane region" description="Helical" evidence="14">
    <location>
        <begin position="574"/>
        <end position="595"/>
    </location>
</feature>
<evidence type="ECO:0000313" key="15">
    <source>
        <dbReference type="EMBL" id="PVY35639.1"/>
    </source>
</evidence>
<feature type="transmembrane region" description="Helical" evidence="14">
    <location>
        <begin position="12"/>
        <end position="32"/>
    </location>
</feature>
<feature type="transmembrane region" description="Helical" evidence="14">
    <location>
        <begin position="247"/>
        <end position="268"/>
    </location>
</feature>
<dbReference type="GO" id="GO:0005886">
    <property type="term" value="C:plasma membrane"/>
    <property type="evidence" value="ECO:0007669"/>
    <property type="project" value="UniProtKB-SubCell"/>
</dbReference>
<protein>
    <submittedName>
        <fullName evidence="15">Na+/proline symporter</fullName>
    </submittedName>
</protein>
<dbReference type="OrthoDB" id="9761931at2"/>
<feature type="transmembrane region" description="Helical" evidence="14">
    <location>
        <begin position="197"/>
        <end position="215"/>
    </location>
</feature>
<evidence type="ECO:0000256" key="14">
    <source>
        <dbReference type="SAM" id="Phobius"/>
    </source>
</evidence>
<dbReference type="InterPro" id="IPR050277">
    <property type="entry name" value="Sodium:Solute_Symporter"/>
</dbReference>
<accession>A0A2U1AGY6</accession>
<feature type="transmembrane region" description="Helical" evidence="14">
    <location>
        <begin position="166"/>
        <end position="190"/>
    </location>
</feature>
<dbReference type="GeneID" id="78296909"/>
<gene>
    <name evidence="15" type="ORF">C8D82_13911</name>
</gene>
<feature type="transmembrane region" description="Helical" evidence="14">
    <location>
        <begin position="482"/>
        <end position="501"/>
    </location>
</feature>
<feature type="transmembrane region" description="Helical" evidence="14">
    <location>
        <begin position="412"/>
        <end position="434"/>
    </location>
</feature>
<evidence type="ECO:0000256" key="10">
    <source>
        <dbReference type="ARBA" id="ARBA00023136"/>
    </source>
</evidence>
<evidence type="ECO:0000256" key="8">
    <source>
        <dbReference type="ARBA" id="ARBA00023053"/>
    </source>
</evidence>
<evidence type="ECO:0000256" key="11">
    <source>
        <dbReference type="ARBA" id="ARBA00023201"/>
    </source>
</evidence>
<evidence type="ECO:0000256" key="5">
    <source>
        <dbReference type="ARBA" id="ARBA00022692"/>
    </source>
</evidence>
<dbReference type="PROSITE" id="PS50283">
    <property type="entry name" value="NA_SOLUT_SYMP_3"/>
    <property type="match status" value="1"/>
</dbReference>
<comment type="catalytic activity">
    <reaction evidence="12">
        <text>L-proline(in) + Na(+)(in) = L-proline(out) + Na(+)(out)</text>
        <dbReference type="Rhea" id="RHEA:28967"/>
        <dbReference type="ChEBI" id="CHEBI:29101"/>
        <dbReference type="ChEBI" id="CHEBI:60039"/>
    </reaction>
</comment>
<evidence type="ECO:0000256" key="2">
    <source>
        <dbReference type="ARBA" id="ARBA00006434"/>
    </source>
</evidence>
<keyword evidence="6" id="KW-0769">Symport</keyword>
<dbReference type="AlphaFoldDB" id="A0A2U1AGY6"/>
<keyword evidence="10 14" id="KW-0472">Membrane</keyword>
<keyword evidence="4" id="KW-1003">Cell membrane</keyword>
<keyword evidence="3" id="KW-0813">Transport</keyword>
<feature type="transmembrane region" description="Helical" evidence="14">
    <location>
        <begin position="441"/>
        <end position="462"/>
    </location>
</feature>
<dbReference type="PANTHER" id="PTHR48086:SF3">
    <property type="entry name" value="SODIUM_PROLINE SYMPORTER"/>
    <property type="match status" value="1"/>
</dbReference>
<evidence type="ECO:0000256" key="12">
    <source>
        <dbReference type="ARBA" id="ARBA00033708"/>
    </source>
</evidence>
<organism evidence="15 16">
    <name type="scientific">Victivallis vadensis</name>
    <dbReference type="NCBI Taxonomy" id="172901"/>
    <lineage>
        <taxon>Bacteria</taxon>
        <taxon>Pseudomonadati</taxon>
        <taxon>Lentisphaerota</taxon>
        <taxon>Lentisphaeria</taxon>
        <taxon>Victivallales</taxon>
        <taxon>Victivallaceae</taxon>
        <taxon>Victivallis</taxon>
    </lineage>
</organism>
<keyword evidence="7 14" id="KW-1133">Transmembrane helix</keyword>
<dbReference type="Proteomes" id="UP000245959">
    <property type="component" value="Unassembled WGS sequence"/>
</dbReference>
<keyword evidence="5 14" id="KW-0812">Transmembrane</keyword>
<keyword evidence="8" id="KW-0915">Sodium</keyword>
<dbReference type="GO" id="GO:0006814">
    <property type="term" value="P:sodium ion transport"/>
    <property type="evidence" value="ECO:0007669"/>
    <property type="project" value="UniProtKB-KW"/>
</dbReference>
<evidence type="ECO:0000256" key="13">
    <source>
        <dbReference type="RuleBase" id="RU362091"/>
    </source>
</evidence>
<feature type="transmembrane region" description="Helical" evidence="14">
    <location>
        <begin position="544"/>
        <end position="568"/>
    </location>
</feature>
<keyword evidence="9" id="KW-0406">Ion transport</keyword>
<keyword evidence="11" id="KW-0739">Sodium transport</keyword>